<feature type="domain" description="PDZ" evidence="7">
    <location>
        <begin position="97"/>
        <end position="153"/>
    </location>
</feature>
<dbReference type="OrthoDB" id="9812068at2"/>
<dbReference type="Gene3D" id="3.90.226.10">
    <property type="entry name" value="2-enoyl-CoA Hydratase, Chain A, domain 1"/>
    <property type="match status" value="1"/>
</dbReference>
<dbReference type="CDD" id="cd07560">
    <property type="entry name" value="Peptidase_S41_CPP"/>
    <property type="match status" value="1"/>
</dbReference>
<dbReference type="GO" id="GO:0004175">
    <property type="term" value="F:endopeptidase activity"/>
    <property type="evidence" value="ECO:0007669"/>
    <property type="project" value="TreeGrafter"/>
</dbReference>
<evidence type="ECO:0000256" key="1">
    <source>
        <dbReference type="ARBA" id="ARBA00009179"/>
    </source>
</evidence>
<dbReference type="Pfam" id="PF22694">
    <property type="entry name" value="CtpB_N-like"/>
    <property type="match status" value="1"/>
</dbReference>
<organism evidence="8 9">
    <name type="scientific">Bradyrhizobium retamae</name>
    <dbReference type="NCBI Taxonomy" id="1300035"/>
    <lineage>
        <taxon>Bacteria</taxon>
        <taxon>Pseudomonadati</taxon>
        <taxon>Pseudomonadota</taxon>
        <taxon>Alphaproteobacteria</taxon>
        <taxon>Hyphomicrobiales</taxon>
        <taxon>Nitrobacteraceae</taxon>
        <taxon>Bradyrhizobium</taxon>
    </lineage>
</organism>
<dbReference type="GO" id="GO:0030288">
    <property type="term" value="C:outer membrane-bounded periplasmic space"/>
    <property type="evidence" value="ECO:0007669"/>
    <property type="project" value="TreeGrafter"/>
</dbReference>
<dbReference type="FunFam" id="2.30.42.10:FF:000063">
    <property type="entry name" value="Peptidase, S41 family"/>
    <property type="match status" value="1"/>
</dbReference>
<dbReference type="FunFam" id="3.90.226.10:FF:000029">
    <property type="entry name" value="Peptidase, S41 family"/>
    <property type="match status" value="1"/>
</dbReference>
<dbReference type="PANTHER" id="PTHR32060:SF30">
    <property type="entry name" value="CARBOXY-TERMINAL PROCESSING PROTEASE CTPA"/>
    <property type="match status" value="1"/>
</dbReference>
<comment type="caution">
    <text evidence="8">The sequence shown here is derived from an EMBL/GenBank/DDBJ whole genome shotgun (WGS) entry which is preliminary data.</text>
</comment>
<dbReference type="Gene3D" id="3.30.750.44">
    <property type="match status" value="1"/>
</dbReference>
<dbReference type="PANTHER" id="PTHR32060">
    <property type="entry name" value="TAIL-SPECIFIC PROTEASE"/>
    <property type="match status" value="1"/>
</dbReference>
<dbReference type="RefSeq" id="WP_057846667.1">
    <property type="nucleotide sequence ID" value="NZ_LLYA01000185.1"/>
</dbReference>
<dbReference type="SUPFAM" id="SSF52096">
    <property type="entry name" value="ClpP/crotonase"/>
    <property type="match status" value="1"/>
</dbReference>
<dbReference type="InterPro" id="IPR001478">
    <property type="entry name" value="PDZ"/>
</dbReference>
<keyword evidence="9" id="KW-1185">Reference proteome</keyword>
<evidence type="ECO:0000256" key="2">
    <source>
        <dbReference type="ARBA" id="ARBA00022670"/>
    </source>
</evidence>
<protein>
    <submittedName>
        <fullName evidence="8">Peptidase S41</fullName>
    </submittedName>
</protein>
<dbReference type="SUPFAM" id="SSF50156">
    <property type="entry name" value="PDZ domain-like"/>
    <property type="match status" value="1"/>
</dbReference>
<dbReference type="Pfam" id="PF13180">
    <property type="entry name" value="PDZ_2"/>
    <property type="match status" value="1"/>
</dbReference>
<evidence type="ECO:0000256" key="5">
    <source>
        <dbReference type="RuleBase" id="RU004404"/>
    </source>
</evidence>
<evidence type="ECO:0000259" key="7">
    <source>
        <dbReference type="PROSITE" id="PS50106"/>
    </source>
</evidence>
<dbReference type="GO" id="GO:0008236">
    <property type="term" value="F:serine-type peptidase activity"/>
    <property type="evidence" value="ECO:0007669"/>
    <property type="project" value="UniProtKB-KW"/>
</dbReference>
<dbReference type="Pfam" id="PF03572">
    <property type="entry name" value="Peptidase_S41"/>
    <property type="match status" value="1"/>
</dbReference>
<dbReference type="InterPro" id="IPR005151">
    <property type="entry name" value="Tail-specific_protease"/>
</dbReference>
<evidence type="ECO:0000313" key="8">
    <source>
        <dbReference type="EMBL" id="KRR19450.1"/>
    </source>
</evidence>
<accession>A0A0R3MHF1</accession>
<evidence type="ECO:0000313" key="9">
    <source>
        <dbReference type="Proteomes" id="UP000052023"/>
    </source>
</evidence>
<dbReference type="CDD" id="cd06782">
    <property type="entry name" value="cpPDZ_CPP-like"/>
    <property type="match status" value="1"/>
</dbReference>
<dbReference type="InterPro" id="IPR004447">
    <property type="entry name" value="Peptidase_S41A"/>
</dbReference>
<keyword evidence="3 5" id="KW-0378">Hydrolase</keyword>
<evidence type="ECO:0000256" key="6">
    <source>
        <dbReference type="SAM" id="SignalP"/>
    </source>
</evidence>
<dbReference type="SMART" id="SM00228">
    <property type="entry name" value="PDZ"/>
    <property type="match status" value="1"/>
</dbReference>
<feature type="chain" id="PRO_5006444161" evidence="6">
    <location>
        <begin position="20"/>
        <end position="455"/>
    </location>
</feature>
<dbReference type="InterPro" id="IPR029045">
    <property type="entry name" value="ClpP/crotonase-like_dom_sf"/>
</dbReference>
<comment type="similarity">
    <text evidence="1 5">Belongs to the peptidase S41A family.</text>
</comment>
<evidence type="ECO:0000256" key="4">
    <source>
        <dbReference type="ARBA" id="ARBA00022825"/>
    </source>
</evidence>
<dbReference type="AlphaFoldDB" id="A0A0R3MHF1"/>
<dbReference type="InterPro" id="IPR036034">
    <property type="entry name" value="PDZ_sf"/>
</dbReference>
<reference evidence="8 9" key="1">
    <citation type="submission" date="2014-03" db="EMBL/GenBank/DDBJ databases">
        <title>Bradyrhizobium valentinum sp. nov., isolated from effective nodules of Lupinus mariae-josephae, a lupine endemic of basic-lime soils in Eastern Spain.</title>
        <authorList>
            <person name="Duran D."/>
            <person name="Rey L."/>
            <person name="Navarro A."/>
            <person name="Busquets A."/>
            <person name="Imperial J."/>
            <person name="Ruiz-Argueso T."/>
        </authorList>
    </citation>
    <scope>NUCLEOTIDE SEQUENCE [LARGE SCALE GENOMIC DNA]</scope>
    <source>
        <strain evidence="8 9">Ro19</strain>
    </source>
</reference>
<evidence type="ECO:0000256" key="3">
    <source>
        <dbReference type="ARBA" id="ARBA00022801"/>
    </source>
</evidence>
<sequence>MTKFRLLIVSALVATGVTAVSIVTAIAVQGTEPAASDLALLSGVIQLVQRDYVHPIGSDELTKDALKGMLSRLDPHSDYMDAQEFEQSQADIAGRFGGLGMQISEQDGIPKIIAPIDGTPAAHAGLEPGDEIVLIDHSSTQGVSLRKVVGLLRGDPGSTVTLTILRGKQQPFDVTLTREIIKVNSVKSKLEPDGIGYVRISQFGGDTADGFKKAIAGLERDAHGHLTGLVLDLRNDPGGLLSAAVDVAGDLLDGGSVVSIHGRQASEDQTFQAPPHGDMLSGTPVAVLINGASASASEIVAGALQDRHRATVMGTQSFGKGSVQTIVPLKGQGAVRLTTALYYTPSGRSIQGQGIAPDVLVDAPKEQQISGGPLLREGSLHGAFTNPGPLNRMPGAGGTQVRVSQAKSAYSAPIKAGLIGKPDDAQLKAALAYLERIEVRKAQSTDQTQVEAGAR</sequence>
<proteinExistence type="inferred from homology"/>
<dbReference type="Gene3D" id="2.30.42.10">
    <property type="match status" value="1"/>
</dbReference>
<dbReference type="Proteomes" id="UP000052023">
    <property type="component" value="Unassembled WGS sequence"/>
</dbReference>
<dbReference type="InterPro" id="IPR055210">
    <property type="entry name" value="CtpA/B_N"/>
</dbReference>
<keyword evidence="2 5" id="KW-0645">Protease</keyword>
<name>A0A0R3MHF1_9BRAD</name>
<feature type="signal peptide" evidence="6">
    <location>
        <begin position="1"/>
        <end position="19"/>
    </location>
</feature>
<dbReference type="SMART" id="SM00245">
    <property type="entry name" value="TSPc"/>
    <property type="match status" value="1"/>
</dbReference>
<keyword evidence="6" id="KW-0732">Signal</keyword>
<dbReference type="EMBL" id="LLYA01000185">
    <property type="protein sequence ID" value="KRR19450.1"/>
    <property type="molecule type" value="Genomic_DNA"/>
</dbReference>
<dbReference type="GO" id="GO:0007165">
    <property type="term" value="P:signal transduction"/>
    <property type="evidence" value="ECO:0007669"/>
    <property type="project" value="TreeGrafter"/>
</dbReference>
<gene>
    <name evidence="8" type="ORF">CQ13_33630</name>
</gene>
<dbReference type="NCBIfam" id="TIGR00225">
    <property type="entry name" value="prc"/>
    <property type="match status" value="1"/>
</dbReference>
<dbReference type="GO" id="GO:0006508">
    <property type="term" value="P:proteolysis"/>
    <property type="evidence" value="ECO:0007669"/>
    <property type="project" value="UniProtKB-KW"/>
</dbReference>
<dbReference type="PROSITE" id="PS50106">
    <property type="entry name" value="PDZ"/>
    <property type="match status" value="1"/>
</dbReference>
<keyword evidence="4 5" id="KW-0720">Serine protease</keyword>